<dbReference type="PANTHER" id="PTHR11058">
    <property type="entry name" value="NADH-UBIQUINONE OXIDOREDUCTASE CHAIN 3"/>
    <property type="match status" value="1"/>
</dbReference>
<evidence type="ECO:0000313" key="10">
    <source>
        <dbReference type="EMBL" id="WYM45481.1"/>
    </source>
</evidence>
<keyword evidence="9" id="KW-0830">Ubiquinone</keyword>
<dbReference type="GO" id="GO:0031966">
    <property type="term" value="C:mitochondrial membrane"/>
    <property type="evidence" value="ECO:0007669"/>
    <property type="project" value="UniProtKB-SubCell"/>
</dbReference>
<evidence type="ECO:0000256" key="9">
    <source>
        <dbReference type="RuleBase" id="RU003640"/>
    </source>
</evidence>
<dbReference type="GO" id="GO:0008137">
    <property type="term" value="F:NADH dehydrogenase (ubiquinone) activity"/>
    <property type="evidence" value="ECO:0007669"/>
    <property type="project" value="UniProtKB-UniRule"/>
</dbReference>
<keyword evidence="6 9" id="KW-1133">Transmembrane helix</keyword>
<keyword evidence="5 9" id="KW-0812">Transmembrane</keyword>
<evidence type="ECO:0000256" key="1">
    <source>
        <dbReference type="ARBA" id="ARBA00004370"/>
    </source>
</evidence>
<keyword evidence="9" id="KW-0249">Electron transport</keyword>
<keyword evidence="7 9" id="KW-0472">Membrane</keyword>
<dbReference type="EC" id="7.1.1.2" evidence="9"/>
<gene>
    <name evidence="10" type="primary">ND3</name>
</gene>
<accession>A0AAU6QEC3</accession>
<sequence>MNIMNMMLLCMMITSILMAICMSLEKKISNSKESLTNFECGFDSLNKKSKMIPSQFFSIAILFLIFDVEIGFIIPIPLSEVSTINMNWSIIMIMMIFLLSTILEWKMGMIEWMK</sequence>
<dbReference type="GO" id="GO:0030964">
    <property type="term" value="C:NADH dehydrogenase complex"/>
    <property type="evidence" value="ECO:0007669"/>
    <property type="project" value="TreeGrafter"/>
</dbReference>
<evidence type="ECO:0000256" key="5">
    <source>
        <dbReference type="ARBA" id="ARBA00022692"/>
    </source>
</evidence>
<organism evidence="10">
    <name type="scientific">Arrenurus rostratus</name>
    <dbReference type="NCBI Taxonomy" id="3136836"/>
    <lineage>
        <taxon>Eukaryota</taxon>
        <taxon>Metazoa</taxon>
        <taxon>Ecdysozoa</taxon>
        <taxon>Arthropoda</taxon>
        <taxon>Chelicerata</taxon>
        <taxon>Arachnida</taxon>
        <taxon>Acari</taxon>
        <taxon>Acariformes</taxon>
        <taxon>Trombidiformes</taxon>
        <taxon>Prostigmata</taxon>
        <taxon>Anystina</taxon>
        <taxon>Parasitengona</taxon>
        <taxon>Hydracarina</taxon>
        <taxon>Arrenuroidea</taxon>
        <taxon>Arrenuridae</taxon>
        <taxon>Arrenurus</taxon>
    </lineage>
</organism>
<dbReference type="Gene3D" id="1.20.58.1610">
    <property type="entry name" value="NADH:ubiquinone/plastoquinone oxidoreductase, chain 3"/>
    <property type="match status" value="1"/>
</dbReference>
<dbReference type="InterPro" id="IPR000440">
    <property type="entry name" value="NADH_UbQ/plastoQ_OxRdtase_su3"/>
</dbReference>
<evidence type="ECO:0000256" key="8">
    <source>
        <dbReference type="ARBA" id="ARBA00049551"/>
    </source>
</evidence>
<evidence type="ECO:0000256" key="3">
    <source>
        <dbReference type="ARBA" id="ARBA00021007"/>
    </source>
</evidence>
<dbReference type="AlphaFoldDB" id="A0AAU6QEC3"/>
<dbReference type="PANTHER" id="PTHR11058:SF9">
    <property type="entry name" value="NADH-UBIQUINONE OXIDOREDUCTASE CHAIN 3"/>
    <property type="match status" value="1"/>
</dbReference>
<comment type="subcellular location">
    <subcellularLocation>
        <location evidence="1">Membrane</location>
    </subcellularLocation>
    <subcellularLocation>
        <location evidence="9">Mitochondrion membrane</location>
        <topology evidence="9">Multi-pass membrane protein</topology>
    </subcellularLocation>
</comment>
<keyword evidence="4 9" id="KW-0813">Transport</keyword>
<dbReference type="InterPro" id="IPR038430">
    <property type="entry name" value="NDAH_ubi_oxred_su3_sf"/>
</dbReference>
<geneLocation type="mitochondrion" evidence="10"/>
<comment type="function">
    <text evidence="9">Core subunit of the mitochondrial membrane respiratory chain NADH dehydrogenase (Complex I) which catalyzes electron transfer from NADH through the respiratory chain, using ubiquinone as an electron acceptor. Essential for the catalytic activity of complex I.</text>
</comment>
<comment type="similarity">
    <text evidence="2 9">Belongs to the complex I subunit 3 family.</text>
</comment>
<proteinExistence type="inferred from homology"/>
<evidence type="ECO:0000256" key="4">
    <source>
        <dbReference type="ARBA" id="ARBA00022448"/>
    </source>
</evidence>
<comment type="catalytic activity">
    <reaction evidence="8 9">
        <text>a ubiquinone + NADH + 5 H(+)(in) = a ubiquinol + NAD(+) + 4 H(+)(out)</text>
        <dbReference type="Rhea" id="RHEA:29091"/>
        <dbReference type="Rhea" id="RHEA-COMP:9565"/>
        <dbReference type="Rhea" id="RHEA-COMP:9566"/>
        <dbReference type="ChEBI" id="CHEBI:15378"/>
        <dbReference type="ChEBI" id="CHEBI:16389"/>
        <dbReference type="ChEBI" id="CHEBI:17976"/>
        <dbReference type="ChEBI" id="CHEBI:57540"/>
        <dbReference type="ChEBI" id="CHEBI:57945"/>
        <dbReference type="EC" id="7.1.1.2"/>
    </reaction>
</comment>
<name>A0AAU6QEC3_9ACAR</name>
<dbReference type="EMBL" id="PP056089">
    <property type="protein sequence ID" value="WYM45481.1"/>
    <property type="molecule type" value="Genomic_DNA"/>
</dbReference>
<protein>
    <recommendedName>
        <fullName evidence="3 9">NADH-ubiquinone oxidoreductase chain 3</fullName>
        <ecNumber evidence="9">7.1.1.2</ecNumber>
    </recommendedName>
</protein>
<evidence type="ECO:0000256" key="6">
    <source>
        <dbReference type="ARBA" id="ARBA00022989"/>
    </source>
</evidence>
<keyword evidence="9" id="KW-0679">Respiratory chain</keyword>
<keyword evidence="9" id="KW-0520">NAD</keyword>
<evidence type="ECO:0000256" key="2">
    <source>
        <dbReference type="ARBA" id="ARBA00008472"/>
    </source>
</evidence>
<feature type="transmembrane region" description="Helical" evidence="9">
    <location>
        <begin position="6"/>
        <end position="24"/>
    </location>
</feature>
<keyword evidence="9 10" id="KW-0496">Mitochondrion</keyword>
<evidence type="ECO:0000256" key="7">
    <source>
        <dbReference type="ARBA" id="ARBA00023136"/>
    </source>
</evidence>
<dbReference type="Pfam" id="PF00507">
    <property type="entry name" value="Oxidored_q4"/>
    <property type="match status" value="1"/>
</dbReference>
<reference evidence="10" key="1">
    <citation type="submission" date="2023-12" db="EMBL/GenBank/DDBJ databases">
        <authorList>
            <person name="Li p."/>
        </authorList>
    </citation>
    <scope>NUCLEOTIDE SEQUENCE</scope>
</reference>
<keyword evidence="9" id="KW-1278">Translocase</keyword>
<feature type="transmembrane region" description="Helical" evidence="9">
    <location>
        <begin position="88"/>
        <end position="105"/>
    </location>
</feature>
<feature type="transmembrane region" description="Helical" evidence="9">
    <location>
        <begin position="56"/>
        <end position="76"/>
    </location>
</feature>